<protein>
    <submittedName>
        <fullName evidence="1">Uncharacterized protein</fullName>
    </submittedName>
</protein>
<evidence type="ECO:0000313" key="2">
    <source>
        <dbReference type="Proteomes" id="UP001549291"/>
    </source>
</evidence>
<accession>A0ABV2RPS2</accession>
<sequence length="68" mass="7344">MRLIGTSVYADWASLSSVTDLAFEHGRLDLIGKNREMVGQPLEQVALGFVSGKIANELALGRVGPQLF</sequence>
<dbReference type="EMBL" id="JBEPTQ010000002">
    <property type="protein sequence ID" value="MET4718921.1"/>
    <property type="molecule type" value="Genomic_DNA"/>
</dbReference>
<evidence type="ECO:0000313" key="1">
    <source>
        <dbReference type="EMBL" id="MET4718921.1"/>
    </source>
</evidence>
<comment type="caution">
    <text evidence="1">The sequence shown here is derived from an EMBL/GenBank/DDBJ whole genome shotgun (WGS) entry which is preliminary data.</text>
</comment>
<organism evidence="1 2">
    <name type="scientific">Bradyrhizobium japonicum</name>
    <dbReference type="NCBI Taxonomy" id="375"/>
    <lineage>
        <taxon>Bacteria</taxon>
        <taxon>Pseudomonadati</taxon>
        <taxon>Pseudomonadota</taxon>
        <taxon>Alphaproteobacteria</taxon>
        <taxon>Hyphomicrobiales</taxon>
        <taxon>Nitrobacteraceae</taxon>
        <taxon>Bradyrhizobium</taxon>
    </lineage>
</organism>
<proteinExistence type="predicted"/>
<gene>
    <name evidence="1" type="ORF">ABIF63_003027</name>
</gene>
<keyword evidence="2" id="KW-1185">Reference proteome</keyword>
<dbReference type="Proteomes" id="UP001549291">
    <property type="component" value="Unassembled WGS sequence"/>
</dbReference>
<name>A0ABV2RPS2_BRAJP</name>
<reference evidence="1 2" key="1">
    <citation type="submission" date="2024-06" db="EMBL/GenBank/DDBJ databases">
        <title>Genomic Encyclopedia of Type Strains, Phase V (KMG-V): Genome sequencing to study the core and pangenomes of soil and plant-associated prokaryotes.</title>
        <authorList>
            <person name="Whitman W."/>
        </authorList>
    </citation>
    <scope>NUCLEOTIDE SEQUENCE [LARGE SCALE GENOMIC DNA]</scope>
    <source>
        <strain evidence="1 2">USDA 160</strain>
    </source>
</reference>